<proteinExistence type="predicted"/>
<feature type="transmembrane region" description="Helical" evidence="1">
    <location>
        <begin position="55"/>
        <end position="70"/>
    </location>
</feature>
<evidence type="ECO:0000313" key="2">
    <source>
        <dbReference type="EMBL" id="OGM06145.1"/>
    </source>
</evidence>
<gene>
    <name evidence="2" type="ORF">A2008_04850</name>
</gene>
<keyword evidence="1" id="KW-1133">Transmembrane helix</keyword>
<reference evidence="2 3" key="1">
    <citation type="journal article" date="2016" name="Nat. Commun.">
        <title>Thousands of microbial genomes shed light on interconnected biogeochemical processes in an aquifer system.</title>
        <authorList>
            <person name="Anantharaman K."/>
            <person name="Brown C.T."/>
            <person name="Hug L.A."/>
            <person name="Sharon I."/>
            <person name="Castelle C.J."/>
            <person name="Probst A.J."/>
            <person name="Thomas B.C."/>
            <person name="Singh A."/>
            <person name="Wilkins M.J."/>
            <person name="Karaoz U."/>
            <person name="Brodie E.L."/>
            <person name="Williams K.H."/>
            <person name="Hubbard S.S."/>
            <person name="Banfield J.F."/>
        </authorList>
    </citation>
    <scope>NUCLEOTIDE SEQUENCE [LARGE SCALE GENOMIC DNA]</scope>
</reference>
<organism evidence="2 3">
    <name type="scientific">Candidatus Wallbacteria bacterium GWC2_49_35</name>
    <dbReference type="NCBI Taxonomy" id="1817813"/>
    <lineage>
        <taxon>Bacteria</taxon>
        <taxon>Candidatus Walliibacteriota</taxon>
    </lineage>
</organism>
<feature type="transmembrane region" description="Helical" evidence="1">
    <location>
        <begin position="135"/>
        <end position="158"/>
    </location>
</feature>
<evidence type="ECO:0000313" key="3">
    <source>
        <dbReference type="Proteomes" id="UP000178735"/>
    </source>
</evidence>
<keyword evidence="1" id="KW-0812">Transmembrane</keyword>
<sequence>MKDIINGKRMMLWLMSKSGMIVFNLVIFVVSIFSASSLVSLLMNPANNVKEVDDILNAIATIFVAYGVALEERETIYRIFGSIQTAASALEEKLNHLAHDYGLMFLVVALFVEVTSEIVKIPGLALKTPYLEESMVVSGIALTIYMLAILFSFTIKVAHTGDPAVKQS</sequence>
<dbReference type="AlphaFoldDB" id="A0A1F7WVN2"/>
<comment type="caution">
    <text evidence="2">The sequence shown here is derived from an EMBL/GenBank/DDBJ whole genome shotgun (WGS) entry which is preliminary data.</text>
</comment>
<feature type="transmembrane region" description="Helical" evidence="1">
    <location>
        <begin position="103"/>
        <end position="123"/>
    </location>
</feature>
<accession>A0A1F7WVN2</accession>
<keyword evidence="1" id="KW-0472">Membrane</keyword>
<name>A0A1F7WVN2_9BACT</name>
<dbReference type="EMBL" id="MGFH01000078">
    <property type="protein sequence ID" value="OGM06145.1"/>
    <property type="molecule type" value="Genomic_DNA"/>
</dbReference>
<evidence type="ECO:0000256" key="1">
    <source>
        <dbReference type="SAM" id="Phobius"/>
    </source>
</evidence>
<feature type="transmembrane region" description="Helical" evidence="1">
    <location>
        <begin position="21"/>
        <end position="43"/>
    </location>
</feature>
<dbReference type="Proteomes" id="UP000178735">
    <property type="component" value="Unassembled WGS sequence"/>
</dbReference>
<protein>
    <submittedName>
        <fullName evidence="2">Uncharacterized protein</fullName>
    </submittedName>
</protein>